<organism evidence="1 2">
    <name type="scientific">Phaeodactylibacter luteus</name>
    <dbReference type="NCBI Taxonomy" id="1564516"/>
    <lineage>
        <taxon>Bacteria</taxon>
        <taxon>Pseudomonadati</taxon>
        <taxon>Bacteroidota</taxon>
        <taxon>Saprospiria</taxon>
        <taxon>Saprospirales</taxon>
        <taxon>Haliscomenobacteraceae</taxon>
        <taxon>Phaeodactylibacter</taxon>
    </lineage>
</organism>
<evidence type="ECO:0000313" key="1">
    <source>
        <dbReference type="EMBL" id="TXB67890.1"/>
    </source>
</evidence>
<dbReference type="AlphaFoldDB" id="A0A5C6S200"/>
<comment type="caution">
    <text evidence="1">The sequence shown here is derived from an EMBL/GenBank/DDBJ whole genome shotgun (WGS) entry which is preliminary data.</text>
</comment>
<accession>A0A5C6S200</accession>
<dbReference type="Proteomes" id="UP000321580">
    <property type="component" value="Unassembled WGS sequence"/>
</dbReference>
<dbReference type="RefSeq" id="WP_147166011.1">
    <property type="nucleotide sequence ID" value="NZ_VOOR01000005.1"/>
</dbReference>
<protein>
    <recommendedName>
        <fullName evidence="3">DUF4249 family protein</fullName>
    </recommendedName>
</protein>
<evidence type="ECO:0008006" key="3">
    <source>
        <dbReference type="Google" id="ProtNLM"/>
    </source>
</evidence>
<gene>
    <name evidence="1" type="ORF">FRY97_03325</name>
</gene>
<dbReference type="PROSITE" id="PS51257">
    <property type="entry name" value="PROKAR_LIPOPROTEIN"/>
    <property type="match status" value="1"/>
</dbReference>
<proteinExistence type="predicted"/>
<evidence type="ECO:0000313" key="2">
    <source>
        <dbReference type="Proteomes" id="UP000321580"/>
    </source>
</evidence>
<dbReference type="OrthoDB" id="1454810at2"/>
<dbReference type="EMBL" id="VOOR01000005">
    <property type="protein sequence ID" value="TXB67890.1"/>
    <property type="molecule type" value="Genomic_DNA"/>
</dbReference>
<name>A0A5C6S200_9BACT</name>
<sequence length="264" mass="29733">MKNINFFLLLAIFFSSCEEMKELPVIERATEDLALIDLYFKLTNEDIKISATVANTQANFFADMWDENNRASALGICYEGTEVGCSYEAVSVGEHELPLGVPGGFRKNRAPEYKSLFGREVEVKLLAKGQEIDARENPVNSTVYIPDILEVVEMGIPDLEDGFTIQWNADDDNENGVYLIIEYSPWENPRLAEDHEEKLYAYIHVEDSGSYAFQKADFADIPGLNALVHLTVLRGTFEIADLQEGGEQFRFLAYTQASGYARVK</sequence>
<reference evidence="1 2" key="1">
    <citation type="submission" date="2019-08" db="EMBL/GenBank/DDBJ databases">
        <title>Genome of Phaeodactylibacter luteus.</title>
        <authorList>
            <person name="Bowman J.P."/>
        </authorList>
    </citation>
    <scope>NUCLEOTIDE SEQUENCE [LARGE SCALE GENOMIC DNA]</scope>
    <source>
        <strain evidence="1 2">KCTC 42180</strain>
    </source>
</reference>
<keyword evidence="2" id="KW-1185">Reference proteome</keyword>